<feature type="transmembrane region" description="Helical" evidence="7">
    <location>
        <begin position="162"/>
        <end position="186"/>
    </location>
</feature>
<feature type="transmembrane region" description="Helical" evidence="7">
    <location>
        <begin position="198"/>
        <end position="220"/>
    </location>
</feature>
<dbReference type="OrthoDB" id="5401779at2759"/>
<dbReference type="EMBL" id="VFLP01000028">
    <property type="protein sequence ID" value="TRX93543.1"/>
    <property type="molecule type" value="Genomic_DNA"/>
</dbReference>
<evidence type="ECO:0000259" key="8">
    <source>
        <dbReference type="Pfam" id="PF20684"/>
    </source>
</evidence>
<feature type="transmembrane region" description="Helical" evidence="7">
    <location>
        <begin position="232"/>
        <end position="257"/>
    </location>
</feature>
<keyword evidence="3 7" id="KW-1133">Transmembrane helix</keyword>
<accession>A0A553I019</accession>
<evidence type="ECO:0000256" key="3">
    <source>
        <dbReference type="ARBA" id="ARBA00022989"/>
    </source>
</evidence>
<proteinExistence type="inferred from homology"/>
<comment type="caution">
    <text evidence="9">The sequence shown here is derived from an EMBL/GenBank/DDBJ whole genome shotgun (WGS) entry which is preliminary data.</text>
</comment>
<dbReference type="Pfam" id="PF20684">
    <property type="entry name" value="Fung_rhodopsin"/>
    <property type="match status" value="1"/>
</dbReference>
<dbReference type="PANTHER" id="PTHR33048:SF47">
    <property type="entry name" value="INTEGRAL MEMBRANE PROTEIN-RELATED"/>
    <property type="match status" value="1"/>
</dbReference>
<comment type="similarity">
    <text evidence="5">Belongs to the SAT4 family.</text>
</comment>
<feature type="transmembrane region" description="Helical" evidence="7">
    <location>
        <begin position="120"/>
        <end position="142"/>
    </location>
</feature>
<evidence type="ECO:0000256" key="2">
    <source>
        <dbReference type="ARBA" id="ARBA00022692"/>
    </source>
</evidence>
<organism evidence="9 10">
    <name type="scientific">Xylaria flabelliformis</name>
    <dbReference type="NCBI Taxonomy" id="2512241"/>
    <lineage>
        <taxon>Eukaryota</taxon>
        <taxon>Fungi</taxon>
        <taxon>Dikarya</taxon>
        <taxon>Ascomycota</taxon>
        <taxon>Pezizomycotina</taxon>
        <taxon>Sordariomycetes</taxon>
        <taxon>Xylariomycetidae</taxon>
        <taxon>Xylariales</taxon>
        <taxon>Xylariaceae</taxon>
        <taxon>Xylaria</taxon>
    </lineage>
</organism>
<dbReference type="GO" id="GO:0016020">
    <property type="term" value="C:membrane"/>
    <property type="evidence" value="ECO:0007669"/>
    <property type="project" value="UniProtKB-SubCell"/>
</dbReference>
<evidence type="ECO:0000313" key="9">
    <source>
        <dbReference type="EMBL" id="TRX93543.1"/>
    </source>
</evidence>
<dbReference type="InterPro" id="IPR049326">
    <property type="entry name" value="Rhodopsin_dom_fungi"/>
</dbReference>
<evidence type="ECO:0000313" key="10">
    <source>
        <dbReference type="Proteomes" id="UP000319160"/>
    </source>
</evidence>
<evidence type="ECO:0000256" key="5">
    <source>
        <dbReference type="ARBA" id="ARBA00038359"/>
    </source>
</evidence>
<feature type="transmembrane region" description="Helical" evidence="7">
    <location>
        <begin position="32"/>
        <end position="58"/>
    </location>
</feature>
<sequence>MDTDPYHTPALPPPDGIEPKFRDYYPIKGSQIALAAILLILSTSGLFFAAFTSLKLVANTYGQGYHQWDVNLVNIQHFLLFQNLVETLYCPPMLLAKYTVLRQIELIFYKHQHKKLASKVIWVLIWANTIFYTTIFFTFLFACVPRAKITNPTLDGHCIDTHASVLATSVINVVSDFTILIIPLVSVWQLHLRPKTKFGISLVFAVGIFATVACIVRLYYGIELTRSEDGTWLIEGVGTWAIVEIATVILVACFPLFPRLYKHLMIRDKDSPFEMVKNYGSNKKYSNLPRPQTATSDAGDGSSTKHLYQETI</sequence>
<keyword evidence="4 7" id="KW-0472">Membrane</keyword>
<protein>
    <recommendedName>
        <fullName evidence="8">Rhodopsin domain-containing protein</fullName>
    </recommendedName>
</protein>
<keyword evidence="10" id="KW-1185">Reference proteome</keyword>
<keyword evidence="2 7" id="KW-0812">Transmembrane</keyword>
<reference evidence="10" key="1">
    <citation type="submission" date="2019-06" db="EMBL/GenBank/DDBJ databases">
        <title>Draft genome sequence of the griseofulvin-producing fungus Xylaria cubensis strain G536.</title>
        <authorList>
            <person name="Mead M.E."/>
            <person name="Raja H.A."/>
            <person name="Steenwyk J.L."/>
            <person name="Knowles S.L."/>
            <person name="Oberlies N.H."/>
            <person name="Rokas A."/>
        </authorList>
    </citation>
    <scope>NUCLEOTIDE SEQUENCE [LARGE SCALE GENOMIC DNA]</scope>
    <source>
        <strain evidence="10">G536</strain>
    </source>
</reference>
<evidence type="ECO:0000256" key="7">
    <source>
        <dbReference type="SAM" id="Phobius"/>
    </source>
</evidence>
<evidence type="ECO:0000256" key="4">
    <source>
        <dbReference type="ARBA" id="ARBA00023136"/>
    </source>
</evidence>
<dbReference type="PANTHER" id="PTHR33048">
    <property type="entry name" value="PTH11-LIKE INTEGRAL MEMBRANE PROTEIN (AFU_ORTHOLOGUE AFUA_5G11245)"/>
    <property type="match status" value="1"/>
</dbReference>
<feature type="domain" description="Rhodopsin" evidence="8">
    <location>
        <begin position="46"/>
        <end position="261"/>
    </location>
</feature>
<evidence type="ECO:0000256" key="6">
    <source>
        <dbReference type="SAM" id="MobiDB-lite"/>
    </source>
</evidence>
<evidence type="ECO:0000256" key="1">
    <source>
        <dbReference type="ARBA" id="ARBA00004141"/>
    </source>
</evidence>
<dbReference type="AlphaFoldDB" id="A0A553I019"/>
<dbReference type="InterPro" id="IPR052337">
    <property type="entry name" value="SAT4-like"/>
</dbReference>
<dbReference type="Proteomes" id="UP000319160">
    <property type="component" value="Unassembled WGS sequence"/>
</dbReference>
<feature type="region of interest" description="Disordered" evidence="6">
    <location>
        <begin position="284"/>
        <end position="312"/>
    </location>
</feature>
<gene>
    <name evidence="9" type="ORF">FHL15_005515</name>
</gene>
<dbReference type="STRING" id="2512241.A0A553I019"/>
<name>A0A553I019_9PEZI</name>
<comment type="subcellular location">
    <subcellularLocation>
        <location evidence="1">Membrane</location>
        <topology evidence="1">Multi-pass membrane protein</topology>
    </subcellularLocation>
</comment>